<dbReference type="Proteomes" id="UP000287166">
    <property type="component" value="Unassembled WGS sequence"/>
</dbReference>
<dbReference type="InParanoid" id="A0A401GKI4"/>
<proteinExistence type="predicted"/>
<dbReference type="AlphaFoldDB" id="A0A401GKI4"/>
<evidence type="ECO:0000313" key="1">
    <source>
        <dbReference type="EMBL" id="GBE82662.1"/>
    </source>
</evidence>
<dbReference type="RefSeq" id="XP_027613575.1">
    <property type="nucleotide sequence ID" value="XM_027757774.1"/>
</dbReference>
<name>A0A401GKI4_9APHY</name>
<gene>
    <name evidence="1" type="ORF">SCP_0410470</name>
</gene>
<protein>
    <submittedName>
        <fullName evidence="1">Uncharacterized protein</fullName>
    </submittedName>
</protein>
<evidence type="ECO:0000313" key="2">
    <source>
        <dbReference type="Proteomes" id="UP000287166"/>
    </source>
</evidence>
<dbReference type="GeneID" id="38779579"/>
<accession>A0A401GKI4</accession>
<comment type="caution">
    <text evidence="1">The sequence shown here is derived from an EMBL/GenBank/DDBJ whole genome shotgun (WGS) entry which is preliminary data.</text>
</comment>
<reference evidence="1 2" key="1">
    <citation type="journal article" date="2018" name="Sci. Rep.">
        <title>Genome sequence of the cauliflower mushroom Sparassis crispa (Hanabiratake) and its association with beneficial usage.</title>
        <authorList>
            <person name="Kiyama R."/>
            <person name="Furutani Y."/>
            <person name="Kawaguchi K."/>
            <person name="Nakanishi T."/>
        </authorList>
    </citation>
    <scope>NUCLEOTIDE SEQUENCE [LARGE SCALE GENOMIC DNA]</scope>
</reference>
<sequence>MNPIVPAQAVAGGNVRTCPDCNAKYNIVDQKLHEETCDNDREVPALITVVSVQKVLMRNKFNNHMTVVKEYVEVLQV</sequence>
<organism evidence="1 2">
    <name type="scientific">Sparassis crispa</name>
    <dbReference type="NCBI Taxonomy" id="139825"/>
    <lineage>
        <taxon>Eukaryota</taxon>
        <taxon>Fungi</taxon>
        <taxon>Dikarya</taxon>
        <taxon>Basidiomycota</taxon>
        <taxon>Agaricomycotina</taxon>
        <taxon>Agaricomycetes</taxon>
        <taxon>Polyporales</taxon>
        <taxon>Sparassidaceae</taxon>
        <taxon>Sparassis</taxon>
    </lineage>
</organism>
<keyword evidence="2" id="KW-1185">Reference proteome</keyword>
<dbReference type="EMBL" id="BFAD01000004">
    <property type="protein sequence ID" value="GBE82662.1"/>
    <property type="molecule type" value="Genomic_DNA"/>
</dbReference>